<evidence type="ECO:0000313" key="10">
    <source>
        <dbReference type="EMBL" id="OGK15123.1"/>
    </source>
</evidence>
<dbReference type="GO" id="GO:0000030">
    <property type="term" value="F:mannosyltransferase activity"/>
    <property type="evidence" value="ECO:0007669"/>
    <property type="project" value="InterPro"/>
</dbReference>
<dbReference type="GO" id="GO:0005886">
    <property type="term" value="C:plasma membrane"/>
    <property type="evidence" value="ECO:0007669"/>
    <property type="project" value="UniProtKB-SubCell"/>
</dbReference>
<feature type="transmembrane region" description="Helical" evidence="8">
    <location>
        <begin position="215"/>
        <end position="234"/>
    </location>
</feature>
<comment type="subcellular location">
    <subcellularLocation>
        <location evidence="1">Cell membrane</location>
        <topology evidence="1">Multi-pass membrane protein</topology>
    </subcellularLocation>
</comment>
<dbReference type="AlphaFoldDB" id="A0A1F7G886"/>
<keyword evidence="4" id="KW-0808">Transferase</keyword>
<dbReference type="GO" id="GO:0009103">
    <property type="term" value="P:lipopolysaccharide biosynthetic process"/>
    <property type="evidence" value="ECO:0007669"/>
    <property type="project" value="UniProtKB-ARBA"/>
</dbReference>
<evidence type="ECO:0000256" key="2">
    <source>
        <dbReference type="ARBA" id="ARBA00022475"/>
    </source>
</evidence>
<feature type="transmembrane region" description="Helical" evidence="8">
    <location>
        <begin position="387"/>
        <end position="408"/>
    </location>
</feature>
<evidence type="ECO:0000256" key="6">
    <source>
        <dbReference type="ARBA" id="ARBA00022989"/>
    </source>
</evidence>
<dbReference type="GO" id="GO:0016763">
    <property type="term" value="F:pentosyltransferase activity"/>
    <property type="evidence" value="ECO:0007669"/>
    <property type="project" value="TreeGrafter"/>
</dbReference>
<organism evidence="10 11">
    <name type="scientific">Candidatus Roizmanbacteria bacterium RIFCSPHIGHO2_01_FULL_39_12c</name>
    <dbReference type="NCBI Taxonomy" id="1802031"/>
    <lineage>
        <taxon>Bacteria</taxon>
        <taxon>Candidatus Roizmaniibacteriota</taxon>
    </lineage>
</organism>
<feature type="transmembrane region" description="Helical" evidence="8">
    <location>
        <begin position="145"/>
        <end position="163"/>
    </location>
</feature>
<accession>A0A1F7G886</accession>
<evidence type="ECO:0000256" key="3">
    <source>
        <dbReference type="ARBA" id="ARBA00022676"/>
    </source>
</evidence>
<dbReference type="GO" id="GO:0006493">
    <property type="term" value="P:protein O-linked glycosylation"/>
    <property type="evidence" value="ECO:0007669"/>
    <property type="project" value="InterPro"/>
</dbReference>
<keyword evidence="6 8" id="KW-1133">Transmembrane helix</keyword>
<gene>
    <name evidence="10" type="ORF">A2774_01600</name>
</gene>
<evidence type="ECO:0000256" key="5">
    <source>
        <dbReference type="ARBA" id="ARBA00022692"/>
    </source>
</evidence>
<evidence type="ECO:0000256" key="8">
    <source>
        <dbReference type="SAM" id="Phobius"/>
    </source>
</evidence>
<feature type="transmembrane region" description="Helical" evidence="8">
    <location>
        <begin position="123"/>
        <end position="139"/>
    </location>
</feature>
<dbReference type="Proteomes" id="UP000177208">
    <property type="component" value="Unassembled WGS sequence"/>
</dbReference>
<dbReference type="InterPro" id="IPR050297">
    <property type="entry name" value="LipidA_mod_glycosyltrf_83"/>
</dbReference>
<comment type="caution">
    <text evidence="10">The sequence shown here is derived from an EMBL/GenBank/DDBJ whole genome shotgun (WGS) entry which is preliminary data.</text>
</comment>
<feature type="transmembrane region" description="Helical" evidence="8">
    <location>
        <begin position="175"/>
        <end position="195"/>
    </location>
</feature>
<dbReference type="PANTHER" id="PTHR33908:SF11">
    <property type="entry name" value="MEMBRANE PROTEIN"/>
    <property type="match status" value="1"/>
</dbReference>
<sequence length="574" mass="68034">MLKRLKIQPQDLLFLLLFFHLVGNIIWIKLNNSPPAWDEAYNTMRSLDYLHFFQNLFTGRLDVRQFLDAFVDYYGPLVRIMTAIILFMLSPHIKLAQFMATLFFLGTIYLVYLLGKTLYKNKWIALFAVFLFSFFQVVYDNSRWLLLDIPMTFFTLLAFYFFIKSNYFENRKYTILSFVATMFSVLTKFQGVLYLLLPYFWGLVNIVKNKKYGRIWNILIGSLIFIIPSVLYVIPSIEKIKLYYGLAVPGEPLVDPIYLLNPITWTHHLKLFINYEITFPIFVFFIVSLYFFIKNKNSSTHSVILASDEGARPESNNDSGDTSFPRMTPAIDKHNYKWFLITNIIFYYIFFTVFPNKDMRFLFPILPFVALVFARGFFFFFERYKKLATAAFIFIAVFNLAMYVILSFEYPIKKGSVYFVVVPFVSDIAIFNLKNYPVLTYDPHIWPQEQIIKDLKEISRGKDINIVLIPNFEGFNDNNLGIYERIYRIHNIYTERAGGRTRFESREELDSYLNDYEYFLTTPGEVGVFYQTDKEAFEQMRDALKQRLQDDKAQILKKYTLPNNQEIWLVKRIL</sequence>
<evidence type="ECO:0000259" key="9">
    <source>
        <dbReference type="Pfam" id="PF02366"/>
    </source>
</evidence>
<proteinExistence type="predicted"/>
<evidence type="ECO:0000256" key="7">
    <source>
        <dbReference type="ARBA" id="ARBA00023136"/>
    </source>
</evidence>
<keyword evidence="3" id="KW-0328">Glycosyltransferase</keyword>
<keyword evidence="5 8" id="KW-0812">Transmembrane</keyword>
<feature type="domain" description="ArnT-like N-terminal" evidence="9">
    <location>
        <begin position="92"/>
        <end position="233"/>
    </location>
</feature>
<evidence type="ECO:0000313" key="11">
    <source>
        <dbReference type="Proteomes" id="UP000177208"/>
    </source>
</evidence>
<keyword evidence="2" id="KW-1003">Cell membrane</keyword>
<feature type="transmembrane region" description="Helical" evidence="8">
    <location>
        <begin position="336"/>
        <end position="354"/>
    </location>
</feature>
<protein>
    <recommendedName>
        <fullName evidence="9">ArnT-like N-terminal domain-containing protein</fullName>
    </recommendedName>
</protein>
<keyword evidence="7 8" id="KW-0472">Membrane</keyword>
<feature type="transmembrane region" description="Helical" evidence="8">
    <location>
        <begin position="12"/>
        <end position="30"/>
    </location>
</feature>
<dbReference type="PANTHER" id="PTHR33908">
    <property type="entry name" value="MANNOSYLTRANSFERASE YKCB-RELATED"/>
    <property type="match status" value="1"/>
</dbReference>
<feature type="transmembrane region" description="Helical" evidence="8">
    <location>
        <begin position="361"/>
        <end position="381"/>
    </location>
</feature>
<evidence type="ECO:0000256" key="4">
    <source>
        <dbReference type="ARBA" id="ARBA00022679"/>
    </source>
</evidence>
<dbReference type="Pfam" id="PF02366">
    <property type="entry name" value="PMT"/>
    <property type="match status" value="1"/>
</dbReference>
<reference evidence="10 11" key="1">
    <citation type="journal article" date="2016" name="Nat. Commun.">
        <title>Thousands of microbial genomes shed light on interconnected biogeochemical processes in an aquifer system.</title>
        <authorList>
            <person name="Anantharaman K."/>
            <person name="Brown C.T."/>
            <person name="Hug L.A."/>
            <person name="Sharon I."/>
            <person name="Castelle C.J."/>
            <person name="Probst A.J."/>
            <person name="Thomas B.C."/>
            <person name="Singh A."/>
            <person name="Wilkins M.J."/>
            <person name="Karaoz U."/>
            <person name="Brodie E.L."/>
            <person name="Williams K.H."/>
            <person name="Hubbard S.S."/>
            <person name="Banfield J.F."/>
        </authorList>
    </citation>
    <scope>NUCLEOTIDE SEQUENCE [LARGE SCALE GENOMIC DNA]</scope>
</reference>
<dbReference type="EMBL" id="MFZG01000041">
    <property type="protein sequence ID" value="OGK15123.1"/>
    <property type="molecule type" value="Genomic_DNA"/>
</dbReference>
<feature type="transmembrane region" description="Helical" evidence="8">
    <location>
        <begin position="95"/>
        <end position="114"/>
    </location>
</feature>
<evidence type="ECO:0000256" key="1">
    <source>
        <dbReference type="ARBA" id="ARBA00004651"/>
    </source>
</evidence>
<name>A0A1F7G886_9BACT</name>
<dbReference type="InterPro" id="IPR003342">
    <property type="entry name" value="ArnT-like_N"/>
</dbReference>
<feature type="transmembrane region" description="Helical" evidence="8">
    <location>
        <begin position="272"/>
        <end position="293"/>
    </location>
</feature>